<feature type="compositionally biased region" description="Polar residues" evidence="2">
    <location>
        <begin position="1067"/>
        <end position="1080"/>
    </location>
</feature>
<name>A0A9W7AIT3_9STRA</name>
<dbReference type="Proteomes" id="UP001165122">
    <property type="component" value="Unassembled WGS sequence"/>
</dbReference>
<feature type="region of interest" description="Disordered" evidence="2">
    <location>
        <begin position="172"/>
        <end position="209"/>
    </location>
</feature>
<feature type="compositionally biased region" description="Low complexity" evidence="2">
    <location>
        <begin position="1"/>
        <end position="10"/>
    </location>
</feature>
<evidence type="ECO:0000313" key="4">
    <source>
        <dbReference type="Proteomes" id="UP001165122"/>
    </source>
</evidence>
<sequence>MPKSTSSETTEYSKKRRKRVREDEESEENENQRAKRGRSKALPQSVWSTSQQPPPTGVKKNRGRRDDNFVDLAPQKLQSQTQIVVHRGKSSEEVELPPTSTLEMELGNIGLVVGRKMRFLEEELEVARGELKRASLELGGMKEEIRALKTSVAAETSRSQFSSKVVSASKTSTSVVKAASPASHRGHDGSFNLDNDDDDDDDGGNDSDASMLEEEADLFDLEEVKKMIGAQRLDARLSYGFPEEWDVYVLRQRGVVIDYFIETPGGWQFSSLEKAKKYLQSMEAKRTGQMAHNRAKSSKSLKVDRTALTADHGSNSDFNQAADKARLSVLAAPAANATTTRSRPKKWSRQVQYSKYSLSVGSKIRHKTLGHGVITKIKQRHWLRGEFRGKKDQSFRIKDLLSIEGVTIEGVTADVAPTKADDVVGPSRANSYVRVRVASLLSVGTNVRHPTHGNGVVTIVKGAGWVIGEFDGEEVTFRSTELELIEGVPAPSYPTSSTPKKPICEPYTLLSPKEISADYEYVDPIIAGVPRTWRVKRIWDNNPLKHVFVVEARPSGKVFNSGNKAREYFASLNVGVDGKVAHKCANLFSKPYDFQGGLKRGAFTKLDPISFGLSAKWRVVERTANVNKPRHFLSPEGCFFDSKSNVKLYVQNMGGLDNIDKLKIEPWVPPTVAIATATAPASTSVSVAPPQTPQIAGSEIVVVSGFAISASFFTGFIWSAAEDAALVEGVRTHGHDFDKILGENEELRASLRVVRGHRTTLALKEQFSKLHPEIEQQRFTNRRDAEGVGMPRTIGTNVRHPTHGDGVVTLVKGTGWMVGEFDGGKVNFRSTELELTEGVLAPSLSTSSTPTFARTKTVADIEPYNTPLSPEEISAGCKYVDPVIVGVPRTWRVKRIFRNNDPLHPCFAVEARPSGKIFENGKKAREYLASQNVGVDGKVAHILSAHKISKLFSRPSDFEWGLKRKAFTEVDPISVGLSAKWRVVQRPTTGNKVFLSPEGYFLDNKHNVDSYIESMGGLDEIDKLQIEPWVPPTAATTAATAPASISVAPPQTPQIEGVEPYTPLLSVGTNVRHQTPSSNPKKPVADIEPGAPVIEQEGGGEEEEDDDDDDDVEEEENDEETSTNASDCDVFEFEPEEEKEEDDVEEEEDNEEETSLVTIELEEEEEEEESEPKVDVIPKGTLISVIYNGSPFDAVVMRYSHAHSEYRVKFTDNTVCYAKGGTVTRR</sequence>
<organism evidence="3 4">
    <name type="scientific">Triparma laevis f. longispina</name>
    <dbReference type="NCBI Taxonomy" id="1714387"/>
    <lineage>
        <taxon>Eukaryota</taxon>
        <taxon>Sar</taxon>
        <taxon>Stramenopiles</taxon>
        <taxon>Ochrophyta</taxon>
        <taxon>Bolidophyceae</taxon>
        <taxon>Parmales</taxon>
        <taxon>Triparmaceae</taxon>
        <taxon>Triparma</taxon>
    </lineage>
</organism>
<accession>A0A9W7AIT3</accession>
<feature type="compositionally biased region" description="Acidic residues" evidence="2">
    <location>
        <begin position="194"/>
        <end position="209"/>
    </location>
</feature>
<proteinExistence type="predicted"/>
<dbReference type="EMBL" id="BRXW01000638">
    <property type="protein sequence ID" value="GMH71356.1"/>
    <property type="molecule type" value="Genomic_DNA"/>
</dbReference>
<comment type="caution">
    <text evidence="3">The sequence shown here is derived from an EMBL/GenBank/DDBJ whole genome shotgun (WGS) entry which is preliminary data.</text>
</comment>
<evidence type="ECO:0000256" key="2">
    <source>
        <dbReference type="SAM" id="MobiDB-lite"/>
    </source>
</evidence>
<evidence type="ECO:0008006" key="5">
    <source>
        <dbReference type="Google" id="ProtNLM"/>
    </source>
</evidence>
<feature type="compositionally biased region" description="Acidic residues" evidence="2">
    <location>
        <begin position="1129"/>
        <end position="1170"/>
    </location>
</feature>
<gene>
    <name evidence="3" type="ORF">TrLO_g3866</name>
</gene>
<feature type="region of interest" description="Disordered" evidence="2">
    <location>
        <begin position="1"/>
        <end position="67"/>
    </location>
</feature>
<feature type="compositionally biased region" description="Acidic residues" evidence="2">
    <location>
        <begin position="1098"/>
        <end position="1121"/>
    </location>
</feature>
<protein>
    <recommendedName>
        <fullName evidence="5">MBD domain-containing protein</fullName>
    </recommendedName>
</protein>
<dbReference type="AlphaFoldDB" id="A0A9W7AIT3"/>
<feature type="region of interest" description="Disordered" evidence="2">
    <location>
        <begin position="1035"/>
        <end position="1173"/>
    </location>
</feature>
<keyword evidence="4" id="KW-1185">Reference proteome</keyword>
<evidence type="ECO:0000256" key="1">
    <source>
        <dbReference type="SAM" id="Coils"/>
    </source>
</evidence>
<evidence type="ECO:0000313" key="3">
    <source>
        <dbReference type="EMBL" id="GMH71356.1"/>
    </source>
</evidence>
<reference evidence="4" key="1">
    <citation type="journal article" date="2023" name="Commun. Biol.">
        <title>Genome analysis of Parmales, the sister group of diatoms, reveals the evolutionary specialization of diatoms from phago-mixotrophs to photoautotrophs.</title>
        <authorList>
            <person name="Ban H."/>
            <person name="Sato S."/>
            <person name="Yoshikawa S."/>
            <person name="Yamada K."/>
            <person name="Nakamura Y."/>
            <person name="Ichinomiya M."/>
            <person name="Sato N."/>
            <person name="Blanc-Mathieu R."/>
            <person name="Endo H."/>
            <person name="Kuwata A."/>
            <person name="Ogata H."/>
        </authorList>
    </citation>
    <scope>NUCLEOTIDE SEQUENCE [LARGE SCALE GENOMIC DNA]</scope>
    <source>
        <strain evidence="4">NIES 3700</strain>
    </source>
</reference>
<keyword evidence="1" id="KW-0175">Coiled coil</keyword>
<feature type="coiled-coil region" evidence="1">
    <location>
        <begin position="117"/>
        <end position="151"/>
    </location>
</feature>